<reference evidence="2 3" key="1">
    <citation type="submission" date="2016-01" db="EMBL/GenBank/DDBJ databases">
        <title>The new phylogeny of the genus Mycobacterium.</title>
        <authorList>
            <person name="Tarcisio F."/>
            <person name="Conor M."/>
            <person name="Antonella G."/>
            <person name="Elisabetta G."/>
            <person name="Giulia F.S."/>
            <person name="Sara T."/>
            <person name="Anna F."/>
            <person name="Clotilde B."/>
            <person name="Roberto B."/>
            <person name="Veronica D.S."/>
            <person name="Fabio R."/>
            <person name="Monica P."/>
            <person name="Olivier J."/>
            <person name="Enrico T."/>
            <person name="Nicola S."/>
        </authorList>
    </citation>
    <scope>NUCLEOTIDE SEQUENCE [LARGE SCALE GENOMIC DNA]</scope>
    <source>
        <strain evidence="2 3">DSM 44164</strain>
    </source>
</reference>
<dbReference type="GO" id="GO:0016491">
    <property type="term" value="F:oxidoreductase activity"/>
    <property type="evidence" value="ECO:0007669"/>
    <property type="project" value="InterPro"/>
</dbReference>
<accession>A0A1X1ZFD5</accession>
<dbReference type="PANTHER" id="PTHR37539">
    <property type="entry name" value="SECRETED PROTEIN-RELATED"/>
    <property type="match status" value="1"/>
</dbReference>
<protein>
    <recommendedName>
        <fullName evidence="1">ER-bound oxygenase mpaB/mpaB'/Rubber oxygenase catalytic domain-containing protein</fullName>
    </recommendedName>
</protein>
<evidence type="ECO:0000313" key="2">
    <source>
        <dbReference type="EMBL" id="ORW22042.1"/>
    </source>
</evidence>
<dbReference type="STRING" id="1782.AWC18_07810"/>
<dbReference type="Proteomes" id="UP000193108">
    <property type="component" value="Unassembled WGS sequence"/>
</dbReference>
<dbReference type="Pfam" id="PF09995">
    <property type="entry name" value="MPAB_Lcp_cat"/>
    <property type="match status" value="1"/>
</dbReference>
<dbReference type="EMBL" id="LQPI01000036">
    <property type="protein sequence ID" value="ORW22042.1"/>
    <property type="molecule type" value="Genomic_DNA"/>
</dbReference>
<dbReference type="InterPro" id="IPR018713">
    <property type="entry name" value="MPAB/Lcp_cat_dom"/>
</dbReference>
<dbReference type="PANTHER" id="PTHR37539:SF1">
    <property type="entry name" value="ER-BOUND OXYGENASE MPAB_MPAB'_RUBBER OXYGENASE CATALYTIC DOMAIN-CONTAINING PROTEIN"/>
    <property type="match status" value="1"/>
</dbReference>
<dbReference type="InterPro" id="IPR037473">
    <property type="entry name" value="Lcp-like"/>
</dbReference>
<sequence>MNAPAPTVPARHPTGPGAVPVSIRLLATALAIGRPTPQRWRKIGEDLTAGDEPMQRLVEWMVNTGTAETRPIFDQVLAHGLDSVPDAPAPLREFFGEFEPIPDWVDVARLRRGQRALRRGGADGTYIARDVSFLGGYQFSSFNKTLLRTGVLEKGSNKRFAETLQWALDVSAEGGLEPLGVGYQATIRVRLIHEFVRRHVSALPDWRGDEWGLPVNQTDMAATLVGALIAPPAGGLAMGIVMSPAELEDIAHLTRYVGWLMGVREDWLPHSFRDGIRILYQTLGALSAPDETTKQLAAPMADDPLEWRFGAIAGVRRRIARSQHLSVTSSFLGPRTMRKLGLPAFVLPWYPLLRIPVNLARSAAALTLPGGLDRAARRGRQEQEAFMRTMMGSNDTTIGASAHVMAVA</sequence>
<feature type="domain" description="ER-bound oxygenase mpaB/mpaB'/Rubber oxygenase catalytic" evidence="1">
    <location>
        <begin position="143"/>
        <end position="352"/>
    </location>
</feature>
<evidence type="ECO:0000259" key="1">
    <source>
        <dbReference type="Pfam" id="PF09995"/>
    </source>
</evidence>
<dbReference type="RefSeq" id="WP_085138323.1">
    <property type="nucleotide sequence ID" value="NZ_LQPI01000036.1"/>
</dbReference>
<comment type="caution">
    <text evidence="2">The sequence shown here is derived from an EMBL/GenBank/DDBJ whole genome shotgun (WGS) entry which is preliminary data.</text>
</comment>
<dbReference type="AlphaFoldDB" id="A0A1X1ZFD5"/>
<proteinExistence type="predicted"/>
<evidence type="ECO:0000313" key="3">
    <source>
        <dbReference type="Proteomes" id="UP000193108"/>
    </source>
</evidence>
<gene>
    <name evidence="2" type="ORF">AWC18_07810</name>
</gene>
<keyword evidence="3" id="KW-1185">Reference proteome</keyword>
<organism evidence="2 3">
    <name type="scientific">Mycolicibacter nonchromogenicus</name>
    <name type="common">Mycobacterium nonchromogenicum</name>
    <dbReference type="NCBI Taxonomy" id="1782"/>
    <lineage>
        <taxon>Bacteria</taxon>
        <taxon>Bacillati</taxon>
        <taxon>Actinomycetota</taxon>
        <taxon>Actinomycetes</taxon>
        <taxon>Mycobacteriales</taxon>
        <taxon>Mycobacteriaceae</taxon>
        <taxon>Mycolicibacter</taxon>
    </lineage>
</organism>
<name>A0A1X1ZFD5_MYCNO</name>